<dbReference type="HOGENOM" id="CLU_064354_0_0_1"/>
<evidence type="ECO:0000313" key="3">
    <source>
        <dbReference type="Proteomes" id="UP000054196"/>
    </source>
</evidence>
<dbReference type="OrthoDB" id="3138711at2759"/>
<dbReference type="Gene3D" id="1.10.510.10">
    <property type="entry name" value="Transferase(Phosphotransferase) domain 1"/>
    <property type="match status" value="1"/>
</dbReference>
<dbReference type="GO" id="GO:0004672">
    <property type="term" value="F:protein kinase activity"/>
    <property type="evidence" value="ECO:0007669"/>
    <property type="project" value="InterPro"/>
</dbReference>
<dbReference type="InterPro" id="IPR000719">
    <property type="entry name" value="Prot_kinase_dom"/>
</dbReference>
<dbReference type="EMBL" id="JH687555">
    <property type="protein sequence ID" value="EIN04273.1"/>
    <property type="molecule type" value="Genomic_DNA"/>
</dbReference>
<feature type="domain" description="Protein kinase" evidence="1">
    <location>
        <begin position="99"/>
        <end position="350"/>
    </location>
</feature>
<proteinExistence type="predicted"/>
<dbReference type="SUPFAM" id="SSF56112">
    <property type="entry name" value="Protein kinase-like (PK-like)"/>
    <property type="match status" value="1"/>
</dbReference>
<sequence length="350" mass="40250">MADEDVELVLGLLPRSYFFSQEPLPRNYEEGVAYIQQLERTRAEATATPLSSLLPREFTPSDAWTESVAATSTTKYHRVSPFPDVLLSAARPQDMVITVSKPIRAQVDTFTQVYLGTLRVGAGKPRSVCLKIYQQSLCQFPKEDCFDENDDWSDIWRSAAQTAAIEAWAYRQLKSFQGSLIPYSFGFYKIRLPNDEISIVHVLEYLDAIRLSDLDRATIEQRVRCDIFDVIDDLLSKLDQMHAMGVVHGDINWHNVMLMRQIPDDDPSSALVVIDFNLAQPSDESNKFHDAVHTVELFRKLNVPMKDIEEWYMRCTTSTPRPQWLSMFCAHGADNAYFNAWQMRTYWLEI</sequence>
<evidence type="ECO:0000259" key="1">
    <source>
        <dbReference type="PROSITE" id="PS50011"/>
    </source>
</evidence>
<dbReference type="InterPro" id="IPR011009">
    <property type="entry name" value="Kinase-like_dom_sf"/>
</dbReference>
<name>R7S256_PUNST</name>
<gene>
    <name evidence="2" type="ORF">PUNSTDRAFT_138668</name>
</gene>
<dbReference type="Proteomes" id="UP000054196">
    <property type="component" value="Unassembled WGS sequence"/>
</dbReference>
<dbReference type="eggNOG" id="ENOG502R20C">
    <property type="taxonomic scope" value="Eukaryota"/>
</dbReference>
<keyword evidence="3" id="KW-1185">Reference proteome</keyword>
<dbReference type="RefSeq" id="XP_007388416.1">
    <property type="nucleotide sequence ID" value="XM_007388354.1"/>
</dbReference>
<organism evidence="2 3">
    <name type="scientific">Punctularia strigosozonata (strain HHB-11173)</name>
    <name type="common">White-rot fungus</name>
    <dbReference type="NCBI Taxonomy" id="741275"/>
    <lineage>
        <taxon>Eukaryota</taxon>
        <taxon>Fungi</taxon>
        <taxon>Dikarya</taxon>
        <taxon>Basidiomycota</taxon>
        <taxon>Agaricomycotina</taxon>
        <taxon>Agaricomycetes</taxon>
        <taxon>Corticiales</taxon>
        <taxon>Punctulariaceae</taxon>
        <taxon>Punctularia</taxon>
    </lineage>
</organism>
<accession>R7S256</accession>
<dbReference type="OMA" id="WMEMILR"/>
<dbReference type="KEGG" id="psq:PUNSTDRAFT_138668"/>
<dbReference type="PROSITE" id="PS50011">
    <property type="entry name" value="PROTEIN_KINASE_DOM"/>
    <property type="match status" value="1"/>
</dbReference>
<dbReference type="AlphaFoldDB" id="R7S256"/>
<dbReference type="GO" id="GO:0005524">
    <property type="term" value="F:ATP binding"/>
    <property type="evidence" value="ECO:0007669"/>
    <property type="project" value="InterPro"/>
</dbReference>
<evidence type="ECO:0000313" key="2">
    <source>
        <dbReference type="EMBL" id="EIN04273.1"/>
    </source>
</evidence>
<reference evidence="3" key="1">
    <citation type="journal article" date="2012" name="Science">
        <title>The Paleozoic origin of enzymatic lignin decomposition reconstructed from 31 fungal genomes.</title>
        <authorList>
            <person name="Floudas D."/>
            <person name="Binder M."/>
            <person name="Riley R."/>
            <person name="Barry K."/>
            <person name="Blanchette R.A."/>
            <person name="Henrissat B."/>
            <person name="Martinez A.T."/>
            <person name="Otillar R."/>
            <person name="Spatafora J.W."/>
            <person name="Yadav J.S."/>
            <person name="Aerts A."/>
            <person name="Benoit I."/>
            <person name="Boyd A."/>
            <person name="Carlson A."/>
            <person name="Copeland A."/>
            <person name="Coutinho P.M."/>
            <person name="de Vries R.P."/>
            <person name="Ferreira P."/>
            <person name="Findley K."/>
            <person name="Foster B."/>
            <person name="Gaskell J."/>
            <person name="Glotzer D."/>
            <person name="Gorecki P."/>
            <person name="Heitman J."/>
            <person name="Hesse C."/>
            <person name="Hori C."/>
            <person name="Igarashi K."/>
            <person name="Jurgens J.A."/>
            <person name="Kallen N."/>
            <person name="Kersten P."/>
            <person name="Kohler A."/>
            <person name="Kuees U."/>
            <person name="Kumar T.K.A."/>
            <person name="Kuo A."/>
            <person name="LaButti K."/>
            <person name="Larrondo L.F."/>
            <person name="Lindquist E."/>
            <person name="Ling A."/>
            <person name="Lombard V."/>
            <person name="Lucas S."/>
            <person name="Lundell T."/>
            <person name="Martin R."/>
            <person name="McLaughlin D.J."/>
            <person name="Morgenstern I."/>
            <person name="Morin E."/>
            <person name="Murat C."/>
            <person name="Nagy L.G."/>
            <person name="Nolan M."/>
            <person name="Ohm R.A."/>
            <person name="Patyshakuliyeva A."/>
            <person name="Rokas A."/>
            <person name="Ruiz-Duenas F.J."/>
            <person name="Sabat G."/>
            <person name="Salamov A."/>
            <person name="Samejima M."/>
            <person name="Schmutz J."/>
            <person name="Slot J.C."/>
            <person name="St John F."/>
            <person name="Stenlid J."/>
            <person name="Sun H."/>
            <person name="Sun S."/>
            <person name="Syed K."/>
            <person name="Tsang A."/>
            <person name="Wiebenga A."/>
            <person name="Young D."/>
            <person name="Pisabarro A."/>
            <person name="Eastwood D.C."/>
            <person name="Martin F."/>
            <person name="Cullen D."/>
            <person name="Grigoriev I.V."/>
            <person name="Hibbett D.S."/>
        </authorList>
    </citation>
    <scope>NUCLEOTIDE SEQUENCE [LARGE SCALE GENOMIC DNA]</scope>
    <source>
        <strain evidence="3">HHB-11173 SS5</strain>
    </source>
</reference>
<protein>
    <recommendedName>
        <fullName evidence="1">Protein kinase domain-containing protein</fullName>
    </recommendedName>
</protein>
<dbReference type="GeneID" id="18880138"/>